<reference evidence="1" key="1">
    <citation type="submission" date="2022-10" db="EMBL/GenBank/DDBJ databases">
        <title>The complete genomes of actinobacterial strains from the NBC collection.</title>
        <authorList>
            <person name="Joergensen T.S."/>
            <person name="Alvarez Arevalo M."/>
            <person name="Sterndorff E.B."/>
            <person name="Faurdal D."/>
            <person name="Vuksanovic O."/>
            <person name="Mourched A.-S."/>
            <person name="Charusanti P."/>
            <person name="Shaw S."/>
            <person name="Blin K."/>
            <person name="Weber T."/>
        </authorList>
    </citation>
    <scope>NUCLEOTIDE SEQUENCE</scope>
    <source>
        <strain evidence="1">NBC_00189</strain>
    </source>
</reference>
<protein>
    <recommendedName>
        <fullName evidence="3">ParB/Sulfiredoxin domain-containing protein</fullName>
    </recommendedName>
</protein>
<gene>
    <name evidence="1" type="ORF">OG288_12070</name>
</gene>
<dbReference type="Proteomes" id="UP001432166">
    <property type="component" value="Chromosome"/>
</dbReference>
<name>A0ABZ1JGV4_9ACTN</name>
<dbReference type="EMBL" id="CP108133">
    <property type="protein sequence ID" value="WTP48975.1"/>
    <property type="molecule type" value="Genomic_DNA"/>
</dbReference>
<evidence type="ECO:0008006" key="3">
    <source>
        <dbReference type="Google" id="ProtNLM"/>
    </source>
</evidence>
<keyword evidence="2" id="KW-1185">Reference proteome</keyword>
<accession>A0ABZ1JGV4</accession>
<dbReference type="RefSeq" id="WP_328937400.1">
    <property type="nucleotide sequence ID" value="NZ_CP108133.1"/>
</dbReference>
<evidence type="ECO:0000313" key="1">
    <source>
        <dbReference type="EMBL" id="WTP48975.1"/>
    </source>
</evidence>
<proteinExistence type="predicted"/>
<organism evidence="1 2">
    <name type="scientific">Streptomyces tauricus</name>
    <dbReference type="NCBI Taxonomy" id="68274"/>
    <lineage>
        <taxon>Bacteria</taxon>
        <taxon>Bacillati</taxon>
        <taxon>Actinomycetota</taxon>
        <taxon>Actinomycetes</taxon>
        <taxon>Kitasatosporales</taxon>
        <taxon>Streptomycetaceae</taxon>
        <taxon>Streptomyces</taxon>
        <taxon>Streptomyces aurantiacus group</taxon>
    </lineage>
</organism>
<sequence length="165" mass="18307">MNTEDFIRMFGSGPIRALLDWSRIAEPEVIVHHDFHTSLDRLARMHTLWYADPMGRLASYTDPTAAPLTVGQAAVLDMSDVPKRQQTLDVFTQRAGRSTEPVQLVLAAYRLQDRRDVLLDGTHRAVAAVRANACVTVFSFVLVGPADPGILPDLSHYLPLARSTQ</sequence>
<evidence type="ECO:0000313" key="2">
    <source>
        <dbReference type="Proteomes" id="UP001432166"/>
    </source>
</evidence>